<feature type="non-terminal residue" evidence="3">
    <location>
        <position position="1"/>
    </location>
</feature>
<dbReference type="Proteomes" id="UP000824469">
    <property type="component" value="Unassembled WGS sequence"/>
</dbReference>
<keyword evidence="1" id="KW-0862">Zinc</keyword>
<dbReference type="PROSITE" id="PS50966">
    <property type="entry name" value="ZF_SWIM"/>
    <property type="match status" value="1"/>
</dbReference>
<feature type="domain" description="SWIM-type" evidence="2">
    <location>
        <begin position="51"/>
        <end position="85"/>
    </location>
</feature>
<gene>
    <name evidence="3" type="ORF">KI387_002069</name>
</gene>
<evidence type="ECO:0000256" key="1">
    <source>
        <dbReference type="PROSITE-ProRule" id="PRU00325"/>
    </source>
</evidence>
<name>A0AA38LND5_TAXCH</name>
<evidence type="ECO:0000313" key="4">
    <source>
        <dbReference type="Proteomes" id="UP000824469"/>
    </source>
</evidence>
<dbReference type="AlphaFoldDB" id="A0AA38LND5"/>
<sequence length="95" mass="11307">ESGFYRNFKVEKLENNQWLHAQSIPDYYVTFHTSDPRLAWVRSQTDDTCHYEVWYQTPHLAMCECGVSKNGYLCKHVIKVNMMKKNSARENFNVQ</sequence>
<keyword evidence="4" id="KW-1185">Reference proteome</keyword>
<organism evidence="3 4">
    <name type="scientific">Taxus chinensis</name>
    <name type="common">Chinese yew</name>
    <name type="synonym">Taxus wallichiana var. chinensis</name>
    <dbReference type="NCBI Taxonomy" id="29808"/>
    <lineage>
        <taxon>Eukaryota</taxon>
        <taxon>Viridiplantae</taxon>
        <taxon>Streptophyta</taxon>
        <taxon>Embryophyta</taxon>
        <taxon>Tracheophyta</taxon>
        <taxon>Spermatophyta</taxon>
        <taxon>Pinopsida</taxon>
        <taxon>Pinidae</taxon>
        <taxon>Conifers II</taxon>
        <taxon>Cupressales</taxon>
        <taxon>Taxaceae</taxon>
        <taxon>Taxus</taxon>
    </lineage>
</organism>
<accession>A0AA38LND5</accession>
<evidence type="ECO:0000313" key="3">
    <source>
        <dbReference type="EMBL" id="KAH9329961.1"/>
    </source>
</evidence>
<proteinExistence type="predicted"/>
<comment type="caution">
    <text evidence="3">The sequence shown here is derived from an EMBL/GenBank/DDBJ whole genome shotgun (WGS) entry which is preliminary data.</text>
</comment>
<keyword evidence="1" id="KW-0863">Zinc-finger</keyword>
<keyword evidence="1" id="KW-0479">Metal-binding</keyword>
<dbReference type="EMBL" id="JAHRHJ020000001">
    <property type="protein sequence ID" value="KAH9329961.1"/>
    <property type="molecule type" value="Genomic_DNA"/>
</dbReference>
<dbReference type="PANTHER" id="PTHR33977">
    <property type="entry name" value="ZINC ION BINDING PROTEIN"/>
    <property type="match status" value="1"/>
</dbReference>
<evidence type="ECO:0000259" key="2">
    <source>
        <dbReference type="PROSITE" id="PS50966"/>
    </source>
</evidence>
<dbReference type="InterPro" id="IPR007527">
    <property type="entry name" value="Znf_SWIM"/>
</dbReference>
<feature type="non-terminal residue" evidence="3">
    <location>
        <position position="95"/>
    </location>
</feature>
<dbReference type="Pfam" id="PF04434">
    <property type="entry name" value="SWIM"/>
    <property type="match status" value="1"/>
</dbReference>
<dbReference type="PANTHER" id="PTHR33977:SF1">
    <property type="entry name" value="ZINC ION BINDING PROTEIN"/>
    <property type="match status" value="1"/>
</dbReference>
<reference evidence="3 4" key="1">
    <citation type="journal article" date="2021" name="Nat. Plants">
        <title>The Taxus genome provides insights into paclitaxel biosynthesis.</title>
        <authorList>
            <person name="Xiong X."/>
            <person name="Gou J."/>
            <person name="Liao Q."/>
            <person name="Li Y."/>
            <person name="Zhou Q."/>
            <person name="Bi G."/>
            <person name="Li C."/>
            <person name="Du R."/>
            <person name="Wang X."/>
            <person name="Sun T."/>
            <person name="Guo L."/>
            <person name="Liang H."/>
            <person name="Lu P."/>
            <person name="Wu Y."/>
            <person name="Zhang Z."/>
            <person name="Ro D.K."/>
            <person name="Shang Y."/>
            <person name="Huang S."/>
            <person name="Yan J."/>
        </authorList>
    </citation>
    <scope>NUCLEOTIDE SEQUENCE [LARGE SCALE GENOMIC DNA]</scope>
    <source>
        <strain evidence="3">Ta-2019</strain>
    </source>
</reference>
<dbReference type="GO" id="GO:0008270">
    <property type="term" value="F:zinc ion binding"/>
    <property type="evidence" value="ECO:0007669"/>
    <property type="project" value="UniProtKB-KW"/>
</dbReference>
<protein>
    <recommendedName>
        <fullName evidence="2">SWIM-type domain-containing protein</fullName>
    </recommendedName>
</protein>